<accession>A0A841GFV1</accession>
<organism evidence="2 3">
    <name type="scientific">Thermosipho japonicus</name>
    <dbReference type="NCBI Taxonomy" id="90323"/>
    <lineage>
        <taxon>Bacteria</taxon>
        <taxon>Thermotogati</taxon>
        <taxon>Thermotogota</taxon>
        <taxon>Thermotogae</taxon>
        <taxon>Thermotogales</taxon>
        <taxon>Fervidobacteriaceae</taxon>
        <taxon>Thermosipho</taxon>
    </lineage>
</organism>
<keyword evidence="1" id="KW-0732">Signal</keyword>
<feature type="signal peptide" evidence="1">
    <location>
        <begin position="1"/>
        <end position="18"/>
    </location>
</feature>
<dbReference type="AlphaFoldDB" id="A0A841GFV1"/>
<gene>
    <name evidence="2" type="ORF">HNP65_000900</name>
</gene>
<proteinExistence type="predicted"/>
<dbReference type="Proteomes" id="UP000555828">
    <property type="component" value="Unassembled WGS sequence"/>
</dbReference>
<dbReference type="EMBL" id="JACHEX010000002">
    <property type="protein sequence ID" value="MBB6062462.1"/>
    <property type="molecule type" value="Genomic_DNA"/>
</dbReference>
<evidence type="ECO:0000313" key="3">
    <source>
        <dbReference type="Proteomes" id="UP000555828"/>
    </source>
</evidence>
<feature type="chain" id="PRO_5032591773" evidence="1">
    <location>
        <begin position="19"/>
        <end position="148"/>
    </location>
</feature>
<comment type="caution">
    <text evidence="2">The sequence shown here is derived from an EMBL/GenBank/DDBJ whole genome shotgun (WGS) entry which is preliminary data.</text>
</comment>
<evidence type="ECO:0000256" key="1">
    <source>
        <dbReference type="SAM" id="SignalP"/>
    </source>
</evidence>
<sequence>MKKLYFFLLVILASLAFSFDFEPYAGWNFTIDSSNTSSFYSVFLDFPLTVNNETEFGISIGYIGTNNFVLQSFGKYNIKTSFGVFTTYGKGGAVFSGDFKLNSIGYSVLAGVRYYFKNFFVGFSYAVYYIEDEKIGTIPLEVGYKIEF</sequence>
<keyword evidence="3" id="KW-1185">Reference proteome</keyword>
<evidence type="ECO:0000313" key="2">
    <source>
        <dbReference type="EMBL" id="MBB6062462.1"/>
    </source>
</evidence>
<dbReference type="RefSeq" id="WP_184619140.1">
    <property type="nucleotide sequence ID" value="NZ_JACHEX010000002.1"/>
</dbReference>
<reference evidence="2 3" key="1">
    <citation type="submission" date="2020-08" db="EMBL/GenBank/DDBJ databases">
        <title>Genomic Encyclopedia of Type Strains, Phase IV (KMG-IV): sequencing the most valuable type-strain genomes for metagenomic binning, comparative biology and taxonomic classification.</title>
        <authorList>
            <person name="Goeker M."/>
        </authorList>
    </citation>
    <scope>NUCLEOTIDE SEQUENCE [LARGE SCALE GENOMIC DNA]</scope>
    <source>
        <strain evidence="2 3">DSM 13481</strain>
    </source>
</reference>
<name>A0A841GFV1_9BACT</name>
<protein>
    <submittedName>
        <fullName evidence="2">Hemolysin activation/secretion protein</fullName>
    </submittedName>
</protein>